<protein>
    <recommendedName>
        <fullName evidence="1">malate dehydrogenase</fullName>
        <ecNumber evidence="1">1.1.1.37</ecNumber>
    </recommendedName>
</protein>
<evidence type="ECO:0000313" key="8">
    <source>
        <dbReference type="EMBL" id="KAG6450784.1"/>
    </source>
</evidence>
<dbReference type="GO" id="GO:0006099">
    <property type="term" value="P:tricarboxylic acid cycle"/>
    <property type="evidence" value="ECO:0007669"/>
    <property type="project" value="UniProtKB-KW"/>
</dbReference>
<keyword evidence="2" id="KW-0816">Tricarboxylic acid cycle</keyword>
<dbReference type="Proteomes" id="UP000791440">
    <property type="component" value="Unassembled WGS sequence"/>
</dbReference>
<reference evidence="8" key="1">
    <citation type="journal article" date="2016" name="Insect Biochem. Mol. Biol.">
        <title>Multifaceted biological insights from a draft genome sequence of the tobacco hornworm moth, Manduca sexta.</title>
        <authorList>
            <person name="Kanost M.R."/>
            <person name="Arrese E.L."/>
            <person name="Cao X."/>
            <person name="Chen Y.R."/>
            <person name="Chellapilla S."/>
            <person name="Goldsmith M.R."/>
            <person name="Grosse-Wilde E."/>
            <person name="Heckel D.G."/>
            <person name="Herndon N."/>
            <person name="Jiang H."/>
            <person name="Papanicolaou A."/>
            <person name="Qu J."/>
            <person name="Soulages J.L."/>
            <person name="Vogel H."/>
            <person name="Walters J."/>
            <person name="Waterhouse R.M."/>
            <person name="Ahn S.J."/>
            <person name="Almeida F.C."/>
            <person name="An C."/>
            <person name="Aqrawi P."/>
            <person name="Bretschneider A."/>
            <person name="Bryant W.B."/>
            <person name="Bucks S."/>
            <person name="Chao H."/>
            <person name="Chevignon G."/>
            <person name="Christen J.M."/>
            <person name="Clarke D.F."/>
            <person name="Dittmer N.T."/>
            <person name="Ferguson L.C.F."/>
            <person name="Garavelou S."/>
            <person name="Gordon K.H.J."/>
            <person name="Gunaratna R.T."/>
            <person name="Han Y."/>
            <person name="Hauser F."/>
            <person name="He Y."/>
            <person name="Heidel-Fischer H."/>
            <person name="Hirsh A."/>
            <person name="Hu Y."/>
            <person name="Jiang H."/>
            <person name="Kalra D."/>
            <person name="Klinner C."/>
            <person name="Konig C."/>
            <person name="Kovar C."/>
            <person name="Kroll A.R."/>
            <person name="Kuwar S.S."/>
            <person name="Lee S.L."/>
            <person name="Lehman R."/>
            <person name="Li K."/>
            <person name="Li Z."/>
            <person name="Liang H."/>
            <person name="Lovelace S."/>
            <person name="Lu Z."/>
            <person name="Mansfield J.H."/>
            <person name="McCulloch K.J."/>
            <person name="Mathew T."/>
            <person name="Morton B."/>
            <person name="Muzny D.M."/>
            <person name="Neunemann D."/>
            <person name="Ongeri F."/>
            <person name="Pauchet Y."/>
            <person name="Pu L.L."/>
            <person name="Pyrousis I."/>
            <person name="Rao X.J."/>
            <person name="Redding A."/>
            <person name="Roesel C."/>
            <person name="Sanchez-Gracia A."/>
            <person name="Schaack S."/>
            <person name="Shukla A."/>
            <person name="Tetreau G."/>
            <person name="Wang Y."/>
            <person name="Xiong G.H."/>
            <person name="Traut W."/>
            <person name="Walsh T.K."/>
            <person name="Worley K.C."/>
            <person name="Wu D."/>
            <person name="Wu W."/>
            <person name="Wu Y.Q."/>
            <person name="Zhang X."/>
            <person name="Zou Z."/>
            <person name="Zucker H."/>
            <person name="Briscoe A.D."/>
            <person name="Burmester T."/>
            <person name="Clem R.J."/>
            <person name="Feyereisen R."/>
            <person name="Grimmelikhuijzen C.J.P."/>
            <person name="Hamodrakas S.J."/>
            <person name="Hansson B.S."/>
            <person name="Huguet E."/>
            <person name="Jermiin L.S."/>
            <person name="Lan Q."/>
            <person name="Lehman H.K."/>
            <person name="Lorenzen M."/>
            <person name="Merzendorfer H."/>
            <person name="Michalopoulos I."/>
            <person name="Morton D.B."/>
            <person name="Muthukrishnan S."/>
            <person name="Oakeshott J.G."/>
            <person name="Palmer W."/>
            <person name="Park Y."/>
            <person name="Passarelli A.L."/>
            <person name="Rozas J."/>
            <person name="Schwartz L.M."/>
            <person name="Smith W."/>
            <person name="Southgate A."/>
            <person name="Vilcinskas A."/>
            <person name="Vogt R."/>
            <person name="Wang P."/>
            <person name="Werren J."/>
            <person name="Yu X.Q."/>
            <person name="Zhou J.J."/>
            <person name="Brown S.J."/>
            <person name="Scherer S.E."/>
            <person name="Richards S."/>
            <person name="Blissard G.W."/>
        </authorList>
    </citation>
    <scope>NUCLEOTIDE SEQUENCE</scope>
</reference>
<dbReference type="Gene3D" id="3.90.110.10">
    <property type="entry name" value="Lactate dehydrogenase/glycoside hydrolase, family 4, C-terminal"/>
    <property type="match status" value="1"/>
</dbReference>
<organism evidence="8 9">
    <name type="scientific">Manduca sexta</name>
    <name type="common">Tobacco hawkmoth</name>
    <name type="synonym">Tobacco hornworm</name>
    <dbReference type="NCBI Taxonomy" id="7130"/>
    <lineage>
        <taxon>Eukaryota</taxon>
        <taxon>Metazoa</taxon>
        <taxon>Ecdysozoa</taxon>
        <taxon>Arthropoda</taxon>
        <taxon>Hexapoda</taxon>
        <taxon>Insecta</taxon>
        <taxon>Pterygota</taxon>
        <taxon>Neoptera</taxon>
        <taxon>Endopterygota</taxon>
        <taxon>Lepidoptera</taxon>
        <taxon>Glossata</taxon>
        <taxon>Ditrysia</taxon>
        <taxon>Bombycoidea</taxon>
        <taxon>Sphingidae</taxon>
        <taxon>Sphinginae</taxon>
        <taxon>Sphingini</taxon>
        <taxon>Manduca</taxon>
    </lineage>
</organism>
<name>A0A922CLY9_MANSE</name>
<dbReference type="AlphaFoldDB" id="A0A922CLY9"/>
<keyword evidence="4" id="KW-0520">NAD</keyword>
<sequence length="332" mass="36725">MWNMLLSRKIFRPFSLAFRKYQVTVVGGASDIGQTLCLLLRAQPCITKLVVHDTRVHTSGVLLDLSHIPSDSKIKGYTDEEALDASLQNSDLVLAVGGEIQNPGTNKKSWLTKNTEFIKTLAKSLSKLSPSPFCGIVTEPINRLVPMAAEIIRHYGEYDPKKLFGVTTIDALRARALFASDHNLHPHDCIVPVIGGHSDKTTVPLLSQSKPSKEQNDQIILDFTTRLRKCDEIVTEAKKGWAPTLSVAFSVLVFTRSILDALGGKPGKVNALIENNDFGTYFLSGTVNVNQKGAGEMERYCDLTQYECYLLEGSLEQLRKDVMNGKKVLEMT</sequence>
<dbReference type="Pfam" id="PF02866">
    <property type="entry name" value="Ldh_1_C"/>
    <property type="match status" value="1"/>
</dbReference>
<dbReference type="PANTHER" id="PTHR11540:SF48">
    <property type="entry name" value="DEHYDROGENASE, PUTATIVE-RELATED"/>
    <property type="match status" value="1"/>
</dbReference>
<evidence type="ECO:0000256" key="1">
    <source>
        <dbReference type="ARBA" id="ARBA00012995"/>
    </source>
</evidence>
<dbReference type="InterPro" id="IPR022383">
    <property type="entry name" value="Lactate/malate_DH_C"/>
</dbReference>
<keyword evidence="9" id="KW-1185">Reference proteome</keyword>
<evidence type="ECO:0000313" key="9">
    <source>
        <dbReference type="Proteomes" id="UP000791440"/>
    </source>
</evidence>
<evidence type="ECO:0000256" key="3">
    <source>
        <dbReference type="ARBA" id="ARBA00023002"/>
    </source>
</evidence>
<dbReference type="SUPFAM" id="SSF56327">
    <property type="entry name" value="LDH C-terminal domain-like"/>
    <property type="match status" value="1"/>
</dbReference>
<dbReference type="InterPro" id="IPR036291">
    <property type="entry name" value="NAD(P)-bd_dom_sf"/>
</dbReference>
<evidence type="ECO:0000259" key="7">
    <source>
        <dbReference type="Pfam" id="PF02866"/>
    </source>
</evidence>
<dbReference type="EMBL" id="JH668393">
    <property type="protein sequence ID" value="KAG6450784.1"/>
    <property type="molecule type" value="Genomic_DNA"/>
</dbReference>
<dbReference type="InterPro" id="IPR015955">
    <property type="entry name" value="Lactate_DH/Glyco_Ohase_4_C"/>
</dbReference>
<dbReference type="EC" id="1.1.1.37" evidence="1"/>
<evidence type="ECO:0000256" key="5">
    <source>
        <dbReference type="RuleBase" id="RU003369"/>
    </source>
</evidence>
<dbReference type="SUPFAM" id="SSF51735">
    <property type="entry name" value="NAD(P)-binding Rossmann-fold domains"/>
    <property type="match status" value="1"/>
</dbReference>
<evidence type="ECO:0000259" key="6">
    <source>
        <dbReference type="Pfam" id="PF00056"/>
    </source>
</evidence>
<evidence type="ECO:0000256" key="4">
    <source>
        <dbReference type="ARBA" id="ARBA00023027"/>
    </source>
</evidence>
<dbReference type="GO" id="GO:0005737">
    <property type="term" value="C:cytoplasm"/>
    <property type="evidence" value="ECO:0007669"/>
    <property type="project" value="TreeGrafter"/>
</dbReference>
<keyword evidence="3 5" id="KW-0560">Oxidoreductase</keyword>
<dbReference type="GO" id="GO:0030060">
    <property type="term" value="F:L-malate dehydrogenase (NAD+) activity"/>
    <property type="evidence" value="ECO:0007669"/>
    <property type="project" value="UniProtKB-EC"/>
</dbReference>
<gene>
    <name evidence="8" type="ORF">O3G_MSEX006754</name>
</gene>
<reference evidence="8" key="2">
    <citation type="submission" date="2020-12" db="EMBL/GenBank/DDBJ databases">
        <authorList>
            <person name="Kanost M."/>
        </authorList>
    </citation>
    <scope>NUCLEOTIDE SEQUENCE</scope>
</reference>
<dbReference type="Pfam" id="PF00056">
    <property type="entry name" value="Ldh_1_N"/>
    <property type="match status" value="1"/>
</dbReference>
<dbReference type="InterPro" id="IPR001236">
    <property type="entry name" value="Lactate/malate_DH_N"/>
</dbReference>
<dbReference type="PANTHER" id="PTHR11540">
    <property type="entry name" value="MALATE AND LACTATE DEHYDROGENASE"/>
    <property type="match status" value="1"/>
</dbReference>
<comment type="caution">
    <text evidence="8">The sequence shown here is derived from an EMBL/GenBank/DDBJ whole genome shotgun (WGS) entry which is preliminary data.</text>
</comment>
<feature type="domain" description="Lactate/malate dehydrogenase C-terminal" evidence="7">
    <location>
        <begin position="167"/>
        <end position="327"/>
    </location>
</feature>
<proteinExistence type="inferred from homology"/>
<accession>A0A922CLY9</accession>
<comment type="similarity">
    <text evidence="5">Belongs to the LDH/MDH superfamily.</text>
</comment>
<evidence type="ECO:0000256" key="2">
    <source>
        <dbReference type="ARBA" id="ARBA00022532"/>
    </source>
</evidence>
<dbReference type="Gene3D" id="3.40.50.720">
    <property type="entry name" value="NAD(P)-binding Rossmann-like Domain"/>
    <property type="match status" value="1"/>
</dbReference>
<feature type="domain" description="Lactate/malate dehydrogenase N-terminal" evidence="6">
    <location>
        <begin position="22"/>
        <end position="165"/>
    </location>
</feature>